<dbReference type="PANTHER" id="PTHR27005:SF412">
    <property type="entry name" value="OS04G0307900 PROTEIN"/>
    <property type="match status" value="1"/>
</dbReference>
<evidence type="ECO:0000256" key="3">
    <source>
        <dbReference type="ARBA" id="ARBA00022741"/>
    </source>
</evidence>
<accession>A0AAV5CIL9</accession>
<gene>
    <name evidence="10" type="primary">ga14910</name>
    <name evidence="10" type="ORF">PR202_ga14910</name>
</gene>
<dbReference type="InterPro" id="IPR000719">
    <property type="entry name" value="Prot_kinase_dom"/>
</dbReference>
<feature type="compositionally biased region" description="Polar residues" evidence="7">
    <location>
        <begin position="400"/>
        <end position="416"/>
    </location>
</feature>
<dbReference type="GO" id="GO:0030247">
    <property type="term" value="F:polysaccharide binding"/>
    <property type="evidence" value="ECO:0007669"/>
    <property type="project" value="InterPro"/>
</dbReference>
<reference evidence="10" key="2">
    <citation type="submission" date="2021-12" db="EMBL/GenBank/DDBJ databases">
        <title>Resequencing data analysis of finger millet.</title>
        <authorList>
            <person name="Hatakeyama M."/>
            <person name="Aluri S."/>
            <person name="Balachadran M.T."/>
            <person name="Sivarajan S.R."/>
            <person name="Poveda L."/>
            <person name="Shimizu-Inatsugi R."/>
            <person name="Schlapbach R."/>
            <person name="Sreeman S.M."/>
            <person name="Shimizu K.K."/>
        </authorList>
    </citation>
    <scope>NUCLEOTIDE SEQUENCE</scope>
</reference>
<evidence type="ECO:0000256" key="4">
    <source>
        <dbReference type="ARBA" id="ARBA00022840"/>
    </source>
</evidence>
<dbReference type="SUPFAM" id="SSF56112">
    <property type="entry name" value="Protein kinase-like (PK-like)"/>
    <property type="match status" value="1"/>
</dbReference>
<proteinExistence type="predicted"/>
<feature type="domain" description="Protein kinase" evidence="9">
    <location>
        <begin position="73"/>
        <end position="384"/>
    </location>
</feature>
<evidence type="ECO:0000313" key="10">
    <source>
        <dbReference type="EMBL" id="GJM97945.1"/>
    </source>
</evidence>
<dbReference type="InterPro" id="IPR008271">
    <property type="entry name" value="Ser/Thr_kinase_AS"/>
</dbReference>
<dbReference type="AlphaFoldDB" id="A0AAV5CIL9"/>
<comment type="subcellular location">
    <subcellularLocation>
        <location evidence="1">Membrane</location>
        <topology evidence="1">Single-pass type I membrane protein</topology>
    </subcellularLocation>
</comment>
<evidence type="ECO:0000256" key="7">
    <source>
        <dbReference type="SAM" id="MobiDB-lite"/>
    </source>
</evidence>
<dbReference type="Pfam" id="PF00069">
    <property type="entry name" value="Pkinase"/>
    <property type="match status" value="1"/>
</dbReference>
<reference evidence="10" key="1">
    <citation type="journal article" date="2018" name="DNA Res.">
        <title>Multiple hybrid de novo genome assembly of finger millet, an orphan allotetraploid crop.</title>
        <authorList>
            <person name="Hatakeyama M."/>
            <person name="Aluri S."/>
            <person name="Balachadran M.T."/>
            <person name="Sivarajan S.R."/>
            <person name="Patrignani A."/>
            <person name="Gruter S."/>
            <person name="Poveda L."/>
            <person name="Shimizu-Inatsugi R."/>
            <person name="Baeten J."/>
            <person name="Francoijs K.J."/>
            <person name="Nataraja K.N."/>
            <person name="Reddy Y.A.N."/>
            <person name="Phadnis S."/>
            <person name="Ravikumar R.L."/>
            <person name="Schlapbach R."/>
            <person name="Sreeman S.M."/>
            <person name="Shimizu K.K."/>
        </authorList>
    </citation>
    <scope>NUCLEOTIDE SEQUENCE</scope>
</reference>
<evidence type="ECO:0000256" key="6">
    <source>
        <dbReference type="ARBA" id="ARBA00023180"/>
    </source>
</evidence>
<feature type="region of interest" description="Disordered" evidence="7">
    <location>
        <begin position="396"/>
        <end position="447"/>
    </location>
</feature>
<feature type="chain" id="PRO_5043730525" description="Protein kinase domain-containing protein" evidence="8">
    <location>
        <begin position="28"/>
        <end position="447"/>
    </location>
</feature>
<dbReference type="GO" id="GO:0007166">
    <property type="term" value="P:cell surface receptor signaling pathway"/>
    <property type="evidence" value="ECO:0007669"/>
    <property type="project" value="InterPro"/>
</dbReference>
<dbReference type="GO" id="GO:0005524">
    <property type="term" value="F:ATP binding"/>
    <property type="evidence" value="ECO:0007669"/>
    <property type="project" value="UniProtKB-KW"/>
</dbReference>
<keyword evidence="3" id="KW-0547">Nucleotide-binding</keyword>
<dbReference type="PROSITE" id="PS50011">
    <property type="entry name" value="PROTEIN_KINASE_DOM"/>
    <property type="match status" value="1"/>
</dbReference>
<evidence type="ECO:0000256" key="2">
    <source>
        <dbReference type="ARBA" id="ARBA00022729"/>
    </source>
</evidence>
<organism evidence="10 11">
    <name type="scientific">Eleusine coracana subsp. coracana</name>
    <dbReference type="NCBI Taxonomy" id="191504"/>
    <lineage>
        <taxon>Eukaryota</taxon>
        <taxon>Viridiplantae</taxon>
        <taxon>Streptophyta</taxon>
        <taxon>Embryophyta</taxon>
        <taxon>Tracheophyta</taxon>
        <taxon>Spermatophyta</taxon>
        <taxon>Magnoliopsida</taxon>
        <taxon>Liliopsida</taxon>
        <taxon>Poales</taxon>
        <taxon>Poaceae</taxon>
        <taxon>PACMAD clade</taxon>
        <taxon>Chloridoideae</taxon>
        <taxon>Cynodonteae</taxon>
        <taxon>Eleusininae</taxon>
        <taxon>Eleusine</taxon>
    </lineage>
</organism>
<dbReference type="FunFam" id="1.10.510.10:FF:000084">
    <property type="entry name" value="Wall-associated receptor kinase 2"/>
    <property type="match status" value="1"/>
</dbReference>
<dbReference type="InterPro" id="IPR045274">
    <property type="entry name" value="WAK-like"/>
</dbReference>
<name>A0AAV5CIL9_ELECO</name>
<protein>
    <recommendedName>
        <fullName evidence="9">Protein kinase domain-containing protein</fullName>
    </recommendedName>
</protein>
<dbReference type="Pfam" id="PF13947">
    <property type="entry name" value="GUB_WAK_bind"/>
    <property type="match status" value="1"/>
</dbReference>
<dbReference type="Proteomes" id="UP001054889">
    <property type="component" value="Unassembled WGS sequence"/>
</dbReference>
<keyword evidence="4" id="KW-0067">ATP-binding</keyword>
<keyword evidence="11" id="KW-1185">Reference proteome</keyword>
<evidence type="ECO:0000256" key="8">
    <source>
        <dbReference type="SAM" id="SignalP"/>
    </source>
</evidence>
<dbReference type="PROSITE" id="PS00108">
    <property type="entry name" value="PROTEIN_KINASE_ST"/>
    <property type="match status" value="1"/>
</dbReference>
<sequence>MDFLASDIALIVVVLILGYAGAPVVQASGNAACPEACGDLGIQFPFGIGPDCFRDPDFELICNQTRPPKLFLRDGSTEVMYGTFASYMYATQGMGADIVSSLKLQFVRHNSSLKAGADGQPPNRSSLWDSIDVDTDYMMLYWGVVDEPNCAAAKNKANYACVSEHSFCVNDTASSYLCACEDGYFGNPYVSSGCFRDRESTLSLSWDDCLRIAAESAGALYYLHSAASVSVFHRDVKSSNILLDANYTAKVSDFGASRSVSIDQTHVETLVQGTFGYLDPEYYHTGQLNEKSDVYSFGVVLVELLTRREPIFTSDSGLKMNLSSYFLSELKSRPIEEIVAPEIREEATQEDISSVASLAEMCLKLRGEERPTMKQVEMALHTLRAKRPKSCIVAPESDQETQPLLSSRVQVISDQSLPRDMDSYSSQPSQGYYSLGEEFIPSTQLPR</sequence>
<dbReference type="Gene3D" id="1.10.510.10">
    <property type="entry name" value="Transferase(Phosphotransferase) domain 1"/>
    <property type="match status" value="1"/>
</dbReference>
<feature type="signal peptide" evidence="8">
    <location>
        <begin position="1"/>
        <end position="27"/>
    </location>
</feature>
<evidence type="ECO:0000259" key="9">
    <source>
        <dbReference type="PROSITE" id="PS50011"/>
    </source>
</evidence>
<keyword evidence="2 8" id="KW-0732">Signal</keyword>
<evidence type="ECO:0000256" key="5">
    <source>
        <dbReference type="ARBA" id="ARBA00023157"/>
    </source>
</evidence>
<dbReference type="GO" id="GO:0005886">
    <property type="term" value="C:plasma membrane"/>
    <property type="evidence" value="ECO:0007669"/>
    <property type="project" value="TreeGrafter"/>
</dbReference>
<dbReference type="PANTHER" id="PTHR27005">
    <property type="entry name" value="WALL-ASSOCIATED RECEPTOR KINASE-LIKE 21"/>
    <property type="match status" value="1"/>
</dbReference>
<evidence type="ECO:0000256" key="1">
    <source>
        <dbReference type="ARBA" id="ARBA00004479"/>
    </source>
</evidence>
<keyword evidence="5" id="KW-1015">Disulfide bond</keyword>
<comment type="caution">
    <text evidence="10">The sequence shown here is derived from an EMBL/GenBank/DDBJ whole genome shotgun (WGS) entry which is preliminary data.</text>
</comment>
<dbReference type="GO" id="GO:0004674">
    <property type="term" value="F:protein serine/threonine kinase activity"/>
    <property type="evidence" value="ECO:0007669"/>
    <property type="project" value="TreeGrafter"/>
</dbReference>
<feature type="compositionally biased region" description="Low complexity" evidence="7">
    <location>
        <begin position="423"/>
        <end position="434"/>
    </location>
</feature>
<dbReference type="InterPro" id="IPR011009">
    <property type="entry name" value="Kinase-like_dom_sf"/>
</dbReference>
<evidence type="ECO:0000313" key="11">
    <source>
        <dbReference type="Proteomes" id="UP001054889"/>
    </source>
</evidence>
<dbReference type="EMBL" id="BQKI01000007">
    <property type="protein sequence ID" value="GJM97945.1"/>
    <property type="molecule type" value="Genomic_DNA"/>
</dbReference>
<dbReference type="InterPro" id="IPR025287">
    <property type="entry name" value="WAK_GUB"/>
</dbReference>
<dbReference type="SMART" id="SM00220">
    <property type="entry name" value="S_TKc"/>
    <property type="match status" value="1"/>
</dbReference>
<keyword evidence="6" id="KW-0325">Glycoprotein</keyword>